<dbReference type="AlphaFoldDB" id="A0A6C0BC52"/>
<protein>
    <submittedName>
        <fullName evidence="1">Uncharacterized protein</fullName>
    </submittedName>
</protein>
<accession>A0A6C0BC52</accession>
<proteinExistence type="predicted"/>
<reference evidence="1" key="1">
    <citation type="journal article" date="2020" name="Nature">
        <title>Giant virus diversity and host interactions through global metagenomics.</title>
        <authorList>
            <person name="Schulz F."/>
            <person name="Roux S."/>
            <person name="Paez-Espino D."/>
            <person name="Jungbluth S."/>
            <person name="Walsh D.A."/>
            <person name="Denef V.J."/>
            <person name="McMahon K.D."/>
            <person name="Konstantinidis K.T."/>
            <person name="Eloe-Fadrosh E.A."/>
            <person name="Kyrpides N.C."/>
            <person name="Woyke T."/>
        </authorList>
    </citation>
    <scope>NUCLEOTIDE SEQUENCE</scope>
    <source>
        <strain evidence="1">GVMAG-M-3300010160-4</strain>
    </source>
</reference>
<name>A0A6C0BC52_9ZZZZ</name>
<organism evidence="1">
    <name type="scientific">viral metagenome</name>
    <dbReference type="NCBI Taxonomy" id="1070528"/>
    <lineage>
        <taxon>unclassified sequences</taxon>
        <taxon>metagenomes</taxon>
        <taxon>organismal metagenomes</taxon>
    </lineage>
</organism>
<evidence type="ECO:0000313" key="1">
    <source>
        <dbReference type="EMBL" id="QHS89855.1"/>
    </source>
</evidence>
<sequence>MKFYLYFLSKMTIQNYQSDIYKVLFYGVLEINFDEALVERFINEDNVDEVLEWWNMNEDNFDEVLIDQVMEEQARLREEQIDNENMDEIDAELEKIESEDDIFMGVSFK</sequence>
<dbReference type="EMBL" id="MN739120">
    <property type="protein sequence ID" value="QHS89855.1"/>
    <property type="molecule type" value="Genomic_DNA"/>
</dbReference>